<keyword evidence="1" id="KW-0812">Transmembrane</keyword>
<dbReference type="EMBL" id="CP000050">
    <property type="protein sequence ID" value="AAY49466.1"/>
    <property type="molecule type" value="Genomic_DNA"/>
</dbReference>
<organism evidence="2 3">
    <name type="scientific">Xanthomonas campestris pv. campestris (strain 8004)</name>
    <dbReference type="NCBI Taxonomy" id="314565"/>
    <lineage>
        <taxon>Bacteria</taxon>
        <taxon>Pseudomonadati</taxon>
        <taxon>Pseudomonadota</taxon>
        <taxon>Gammaproteobacteria</taxon>
        <taxon>Lysobacterales</taxon>
        <taxon>Lysobacteraceae</taxon>
        <taxon>Xanthomonas</taxon>
    </lineage>
</organism>
<feature type="transmembrane region" description="Helical" evidence="1">
    <location>
        <begin position="46"/>
        <end position="74"/>
    </location>
</feature>
<keyword evidence="1" id="KW-1133">Transmembrane helix</keyword>
<keyword evidence="1" id="KW-0472">Membrane</keyword>
<protein>
    <submittedName>
        <fullName evidence="2">Uncharacterized protein</fullName>
    </submittedName>
</protein>
<dbReference type="AlphaFoldDB" id="A0A0H2X9T1"/>
<sequence length="182" mass="20828">MPRLKPWSGTLVIKWMASTPSPRWAALGRSPAASNSHPSAVNDGPILFSGVHMTVSTFLILLALGTAVLVAFAVNRADRLRNQREVFGREFDRFYFGRQGALAISIERSRLKIRVGRTVKIYPLMDVRSWEKHWHNSRREGTITVSVRDVDHPVWTIKFGNEREMNQWYEILNQAINEGEKL</sequence>
<dbReference type="KEGG" id="xcb:XC_2416"/>
<accession>A0A0H2X9T1</accession>
<evidence type="ECO:0000256" key="1">
    <source>
        <dbReference type="SAM" id="Phobius"/>
    </source>
</evidence>
<gene>
    <name evidence="2" type="ordered locus">XC_2416</name>
</gene>
<reference evidence="2 3" key="1">
    <citation type="journal article" date="2005" name="Genome Res.">
        <title>Comparative and functional genomic analyses of the pathogenicity of phytopathogen Xanthomonas campestris pv. campestris.</title>
        <authorList>
            <person name="Qian W."/>
            <person name="Jia Y."/>
            <person name="Ren S.X."/>
            <person name="He Y.Q."/>
            <person name="Feng J.X."/>
            <person name="Lu L.F."/>
            <person name="Sun Q."/>
            <person name="Ying G."/>
            <person name="Tang D.J."/>
            <person name="Tang H."/>
            <person name="Wu W."/>
            <person name="Hao P."/>
            <person name="Wang L."/>
            <person name="Jiang B.L."/>
            <person name="Zeng S."/>
            <person name="Gu W.Y."/>
            <person name="Lu G."/>
            <person name="Rong L."/>
            <person name="Tian Y."/>
            <person name="Yao Z."/>
            <person name="Fu G."/>
            <person name="Chen B."/>
            <person name="Fang R."/>
            <person name="Qiang B."/>
            <person name="Chen Z."/>
            <person name="Zhao G.P."/>
            <person name="Tang J.L."/>
            <person name="He C."/>
        </authorList>
    </citation>
    <scope>NUCLEOTIDE SEQUENCE [LARGE SCALE GENOMIC DNA]</scope>
    <source>
        <strain evidence="2 3">8004</strain>
    </source>
</reference>
<evidence type="ECO:0000313" key="3">
    <source>
        <dbReference type="Proteomes" id="UP000000420"/>
    </source>
</evidence>
<name>A0A0H2X9T1_XANC8</name>
<dbReference type="HOGENOM" id="CLU_127165_0_0_6"/>
<evidence type="ECO:0000313" key="2">
    <source>
        <dbReference type="EMBL" id="AAY49466.1"/>
    </source>
</evidence>
<dbReference type="Proteomes" id="UP000000420">
    <property type="component" value="Chromosome"/>
</dbReference>
<proteinExistence type="predicted"/>